<organism evidence="3 4">
    <name type="scientific">Blautia segnis</name>
    <dbReference type="NCBI Taxonomy" id="2763030"/>
    <lineage>
        <taxon>Bacteria</taxon>
        <taxon>Bacillati</taxon>
        <taxon>Bacillota</taxon>
        <taxon>Clostridia</taxon>
        <taxon>Lachnospirales</taxon>
        <taxon>Lachnospiraceae</taxon>
        <taxon>Blautia</taxon>
    </lineage>
</organism>
<dbReference type="InterPro" id="IPR000305">
    <property type="entry name" value="GIY-YIG_endonuc"/>
</dbReference>
<name>A0A8I0AH83_9FIRM</name>
<dbReference type="Pfam" id="PF01541">
    <property type="entry name" value="GIY-YIG"/>
    <property type="match status" value="1"/>
</dbReference>
<gene>
    <name evidence="3" type="ORF">H8S54_15890</name>
</gene>
<feature type="domain" description="GIY-YIG" evidence="2">
    <location>
        <begin position="1"/>
        <end position="77"/>
    </location>
</feature>
<dbReference type="PROSITE" id="PS50164">
    <property type="entry name" value="GIY_YIG"/>
    <property type="match status" value="1"/>
</dbReference>
<dbReference type="AlphaFoldDB" id="A0A8I0AH83"/>
<reference evidence="3 4" key="1">
    <citation type="submission" date="2020-08" db="EMBL/GenBank/DDBJ databases">
        <title>Genome public.</title>
        <authorList>
            <person name="Liu C."/>
            <person name="Sun Q."/>
        </authorList>
    </citation>
    <scope>NUCLEOTIDE SEQUENCE [LARGE SCALE GENOMIC DNA]</scope>
    <source>
        <strain evidence="3 4">BX17</strain>
    </source>
</reference>
<comment type="caution">
    <text evidence="3">The sequence shown here is derived from an EMBL/GenBank/DDBJ whole genome shotgun (WGS) entry which is preliminary data.</text>
</comment>
<evidence type="ECO:0000259" key="2">
    <source>
        <dbReference type="PROSITE" id="PS50164"/>
    </source>
</evidence>
<evidence type="ECO:0000313" key="4">
    <source>
        <dbReference type="Proteomes" id="UP000652847"/>
    </source>
</evidence>
<proteinExistence type="inferred from homology"/>
<keyword evidence="4" id="KW-1185">Reference proteome</keyword>
<dbReference type="RefSeq" id="WP_021926054.1">
    <property type="nucleotide sequence ID" value="NZ_JACOOT010000038.1"/>
</dbReference>
<dbReference type="CDD" id="cd10456">
    <property type="entry name" value="GIY-YIG_UPF0213"/>
    <property type="match status" value="1"/>
</dbReference>
<comment type="similarity">
    <text evidence="1">Belongs to the UPF0213 family.</text>
</comment>
<dbReference type="SUPFAM" id="SSF82771">
    <property type="entry name" value="GIY-YIG endonuclease"/>
    <property type="match status" value="1"/>
</dbReference>
<accession>A0A8I0AH83</accession>
<protein>
    <submittedName>
        <fullName evidence="3">GIY-YIG nuclease family protein</fullName>
    </submittedName>
</protein>
<dbReference type="Gene3D" id="3.40.1440.10">
    <property type="entry name" value="GIY-YIG endonuclease"/>
    <property type="match status" value="1"/>
</dbReference>
<dbReference type="PANTHER" id="PTHR34477:SF1">
    <property type="entry name" value="UPF0213 PROTEIN YHBQ"/>
    <property type="match status" value="1"/>
</dbReference>
<dbReference type="EMBL" id="JACOOT010000038">
    <property type="protein sequence ID" value="MBC5652542.1"/>
    <property type="molecule type" value="Genomic_DNA"/>
</dbReference>
<dbReference type="Proteomes" id="UP000652847">
    <property type="component" value="Unassembled WGS sequence"/>
</dbReference>
<sequence>MNYTYIVQCADGTLYTGWTNCLEKRLKAHNSGKNGAKYTKTKRPVTLVYYEGYATKEEAMSREYAIKQLTRAKKFALMEF</sequence>
<dbReference type="InterPro" id="IPR035901">
    <property type="entry name" value="GIY-YIG_endonuc_sf"/>
</dbReference>
<dbReference type="PANTHER" id="PTHR34477">
    <property type="entry name" value="UPF0213 PROTEIN YHBQ"/>
    <property type="match status" value="1"/>
</dbReference>
<dbReference type="InterPro" id="IPR050190">
    <property type="entry name" value="UPF0213_domain"/>
</dbReference>
<evidence type="ECO:0000256" key="1">
    <source>
        <dbReference type="ARBA" id="ARBA00007435"/>
    </source>
</evidence>
<evidence type="ECO:0000313" key="3">
    <source>
        <dbReference type="EMBL" id="MBC5652542.1"/>
    </source>
</evidence>